<dbReference type="KEGG" id="vg:54991718"/>
<reference evidence="1" key="2">
    <citation type="submission" date="2018-11" db="EMBL/GenBank/DDBJ databases">
        <title>Complete genome sequences of new Aeromonas and Pseudomonas phages promising in phage therapy dedicated to aquaculture.</title>
        <authorList>
            <person name="Stanczyk M."/>
        </authorList>
    </citation>
    <scope>NUCLEOTIDE SEQUENCE</scope>
</reference>
<dbReference type="RefSeq" id="YP_009801155.1">
    <property type="nucleotide sequence ID" value="NC_047965.1"/>
</dbReference>
<dbReference type="NCBIfam" id="NF040465">
    <property type="entry name" value="T7_gp19.5"/>
    <property type="match status" value="1"/>
</dbReference>
<evidence type="ECO:0000313" key="1">
    <source>
        <dbReference type="EMBL" id="AWH14583.1"/>
    </source>
</evidence>
<name>A0A2S1PDE8_9CAUD</name>
<keyword evidence="2" id="KW-1185">Reference proteome</keyword>
<accession>A0A2S1PDE8</accession>
<evidence type="ECO:0000313" key="2">
    <source>
        <dbReference type="Proteomes" id="UP000246834"/>
    </source>
</evidence>
<dbReference type="EMBL" id="MH179472">
    <property type="protein sequence ID" value="AWH14583.1"/>
    <property type="molecule type" value="Genomic_DNA"/>
</dbReference>
<reference evidence="1" key="1">
    <citation type="submission" date="2018-03" db="EMBL/GenBank/DDBJ databases">
        <authorList>
            <person name="Kolsut J."/>
            <person name="Wojcik E."/>
            <person name="Wojtasik A."/>
            <person name="Dastych J."/>
        </authorList>
    </citation>
    <scope>NUCLEOTIDE SEQUENCE</scope>
</reference>
<protein>
    <submittedName>
        <fullName evidence="1">Uncharacterized protein</fullName>
    </submittedName>
</protein>
<dbReference type="Proteomes" id="UP000246834">
    <property type="component" value="Segment"/>
</dbReference>
<sequence>MTKKATATFVAVLVSLLKHRATYRFLAVLLVALGVANGEAIMTGVETVACAYLGCIG</sequence>
<proteinExistence type="predicted"/>
<organism evidence="1 2">
    <name type="scientific">Pseudomonas phage 22PfluR64PP</name>
    <dbReference type="NCBI Taxonomy" id="2163970"/>
    <lineage>
        <taxon>Viruses</taxon>
        <taxon>Duplodnaviria</taxon>
        <taxon>Heunggongvirae</taxon>
        <taxon>Uroviricota</taxon>
        <taxon>Caudoviricetes</taxon>
        <taxon>Autographivirales</taxon>
        <taxon>Autotranscriptaviridae</taxon>
        <taxon>Studiervirinae</taxon>
        <taxon>Pfluvirus</taxon>
        <taxon>Pfluvirus pv22PfluR64PP</taxon>
        <taxon>Pifdecavirus pv22PfluR64PP</taxon>
    </lineage>
</organism>
<dbReference type="GeneID" id="54991718"/>